<dbReference type="SUPFAM" id="SSF49764">
    <property type="entry name" value="HSP20-like chaperones"/>
    <property type="match status" value="1"/>
</dbReference>
<organism evidence="4 5">
    <name type="scientific">Entamoeba invadens IP1</name>
    <dbReference type="NCBI Taxonomy" id="370355"/>
    <lineage>
        <taxon>Eukaryota</taxon>
        <taxon>Amoebozoa</taxon>
        <taxon>Evosea</taxon>
        <taxon>Archamoebae</taxon>
        <taxon>Mastigamoebida</taxon>
        <taxon>Entamoebidae</taxon>
        <taxon>Entamoeba</taxon>
    </lineage>
</organism>
<dbReference type="KEGG" id="eiv:EIN_226650"/>
<sequence>MSTFVSQSSFLDCSDTQTNTFNVYESQNYYLLSLSLPNILTSTLQVKYMNNWVVVKASLLLSSNAPKFVSQFPLPTNADGSHLRAKLQGDVLAIVVPKKQTYCTEVDIISF</sequence>
<name>A0A0A1U2J2_ENTIV</name>
<dbReference type="EMBL" id="KB206756">
    <property type="protein sequence ID" value="ELP88282.1"/>
    <property type="molecule type" value="Genomic_DNA"/>
</dbReference>
<proteinExistence type="inferred from homology"/>
<dbReference type="OrthoDB" id="1431247at2759"/>
<evidence type="ECO:0000259" key="3">
    <source>
        <dbReference type="PROSITE" id="PS01031"/>
    </source>
</evidence>
<dbReference type="VEuPathDB" id="AmoebaDB:EIN_226650"/>
<dbReference type="GeneID" id="14887043"/>
<dbReference type="InterPro" id="IPR002068">
    <property type="entry name" value="A-crystallin/Hsp20_dom"/>
</dbReference>
<feature type="domain" description="SHSP" evidence="3">
    <location>
        <begin position="12"/>
        <end position="111"/>
    </location>
</feature>
<evidence type="ECO:0000256" key="2">
    <source>
        <dbReference type="RuleBase" id="RU003616"/>
    </source>
</evidence>
<protein>
    <submittedName>
        <fullName evidence="4">Small heat-shock protein, putative</fullName>
    </submittedName>
</protein>
<gene>
    <name evidence="4" type="ORF">EIN_226650</name>
</gene>
<evidence type="ECO:0000256" key="1">
    <source>
        <dbReference type="PROSITE-ProRule" id="PRU00285"/>
    </source>
</evidence>
<dbReference type="PROSITE" id="PS01031">
    <property type="entry name" value="SHSP"/>
    <property type="match status" value="1"/>
</dbReference>
<evidence type="ECO:0000313" key="4">
    <source>
        <dbReference type="EMBL" id="ELP88282.1"/>
    </source>
</evidence>
<dbReference type="Proteomes" id="UP000014680">
    <property type="component" value="Unassembled WGS sequence"/>
</dbReference>
<dbReference type="Gene3D" id="2.60.40.790">
    <property type="match status" value="1"/>
</dbReference>
<evidence type="ECO:0000313" key="5">
    <source>
        <dbReference type="Proteomes" id="UP000014680"/>
    </source>
</evidence>
<keyword evidence="5" id="KW-1185">Reference proteome</keyword>
<comment type="similarity">
    <text evidence="1 2">Belongs to the small heat shock protein (HSP20) family.</text>
</comment>
<reference evidence="4 5" key="1">
    <citation type="submission" date="2012-10" db="EMBL/GenBank/DDBJ databases">
        <authorList>
            <person name="Zafar N."/>
            <person name="Inman J."/>
            <person name="Hall N."/>
            <person name="Lorenzi H."/>
            <person name="Caler E."/>
        </authorList>
    </citation>
    <scope>NUCLEOTIDE SEQUENCE [LARGE SCALE GENOMIC DNA]</scope>
    <source>
        <strain evidence="4 5">IP1</strain>
    </source>
</reference>
<accession>A0A0A1U2J2</accession>
<dbReference type="InterPro" id="IPR008978">
    <property type="entry name" value="HSP20-like_chaperone"/>
</dbReference>
<dbReference type="Pfam" id="PF00011">
    <property type="entry name" value="HSP20"/>
    <property type="match status" value="1"/>
</dbReference>
<dbReference type="RefSeq" id="XP_004255053.1">
    <property type="nucleotide sequence ID" value="XM_004255005.1"/>
</dbReference>
<dbReference type="AlphaFoldDB" id="A0A0A1U2J2"/>
<dbReference type="CDD" id="cd00298">
    <property type="entry name" value="ACD_sHsps_p23-like"/>
    <property type="match status" value="1"/>
</dbReference>